<protein>
    <submittedName>
        <fullName evidence="1">Uncharacterized protein</fullName>
    </submittedName>
</protein>
<keyword evidence="2" id="KW-1185">Reference proteome</keyword>
<evidence type="ECO:0000313" key="2">
    <source>
        <dbReference type="Proteomes" id="UP000004221"/>
    </source>
</evidence>
<dbReference type="RefSeq" id="WP_008480276.1">
    <property type="nucleotide sequence ID" value="NZ_CAGS01000437.1"/>
</dbReference>
<proteinExistence type="predicted"/>
<sequence>MIPETPIPHVRGKTLLINGLVKRRGKLENLTDDTLKFAISDEDTQLAIITKTTGGGISQTSNGTYMIEVPATELETLDLPKDRYWFEVEMTEPSGRRWVVARGPVILYPSPFA</sequence>
<dbReference type="EMBL" id="CAGS01000437">
    <property type="protein sequence ID" value="CCF85400.1"/>
    <property type="molecule type" value="Genomic_DNA"/>
</dbReference>
<accession>I4EL38</accession>
<organism evidence="1 2">
    <name type="scientific">Nitrolancea hollandica Lb</name>
    <dbReference type="NCBI Taxonomy" id="1129897"/>
    <lineage>
        <taxon>Bacteria</taxon>
        <taxon>Pseudomonadati</taxon>
        <taxon>Thermomicrobiota</taxon>
        <taxon>Thermomicrobia</taxon>
        <taxon>Sphaerobacterales</taxon>
        <taxon>Sphaerobacterineae</taxon>
        <taxon>Sphaerobacteraceae</taxon>
        <taxon>Nitrolancea</taxon>
    </lineage>
</organism>
<evidence type="ECO:0000313" key="1">
    <source>
        <dbReference type="EMBL" id="CCF85400.1"/>
    </source>
</evidence>
<name>I4EL38_9BACT</name>
<gene>
    <name evidence="1" type="ORF">NITHO_4920011</name>
</gene>
<comment type="caution">
    <text evidence="1">The sequence shown here is derived from an EMBL/GenBank/DDBJ whole genome shotgun (WGS) entry which is preliminary data.</text>
</comment>
<dbReference type="Proteomes" id="UP000004221">
    <property type="component" value="Unassembled WGS sequence"/>
</dbReference>
<reference evidence="1 2" key="1">
    <citation type="journal article" date="2012" name="ISME J.">
        <title>Nitrification expanded: discovery, physiology and genomics of a nitrite-oxidizing bacterium from the phylum Chloroflexi.</title>
        <authorList>
            <person name="Sorokin D.Y."/>
            <person name="Lucker S."/>
            <person name="Vejmelkova D."/>
            <person name="Kostrikina N.A."/>
            <person name="Kleerebezem R."/>
            <person name="Rijpstra W.I."/>
            <person name="Damste J.S."/>
            <person name="Le Paslier D."/>
            <person name="Muyzer G."/>
            <person name="Wagner M."/>
            <person name="van Loosdrecht M.C."/>
            <person name="Daims H."/>
        </authorList>
    </citation>
    <scope>NUCLEOTIDE SEQUENCE [LARGE SCALE GENOMIC DNA]</scope>
    <source>
        <strain evidence="2">none</strain>
    </source>
</reference>
<dbReference type="AlphaFoldDB" id="I4EL38"/>